<keyword evidence="2" id="KW-1185">Reference proteome</keyword>
<reference evidence="2" key="1">
    <citation type="journal article" date="2019" name="PLoS Negl. Trop. Dis.">
        <title>Revisiting the worldwide diversity of Leptospira species in the environment.</title>
        <authorList>
            <person name="Vincent A.T."/>
            <person name="Schiettekatte O."/>
            <person name="Bourhy P."/>
            <person name="Veyrier F.J."/>
            <person name="Picardeau M."/>
        </authorList>
    </citation>
    <scope>NUCLEOTIDE SEQUENCE [LARGE SCALE GENOMIC DNA]</scope>
    <source>
        <strain evidence="2">201702407</strain>
    </source>
</reference>
<dbReference type="Gene3D" id="3.90.226.10">
    <property type="entry name" value="2-enoyl-CoA Hydratase, Chain A, domain 1"/>
    <property type="match status" value="1"/>
</dbReference>
<sequence>MTSENTEESKRDQATEEKAEIVKYDLSIQGDIYKMFTDKLSNKEIENYTKSYLNSLISKHKMTNYILLFLYDEFTSISRFEADQIYKELSKHKSKGKDVFLIIHSNGGEIEPAFLISQTCKKKSKEKFIVGIPRTAKSAATLISLGADEIHMGLMSELGPIDPQINNLPALALGNALEYIAKLVKKHPESSQMFASYLSSKLQLNMLGYFERVSESAAQYAERLIGDKKLPTGITKETVAHRLVYHYKDHNFLIDIDEAKSFLGTDFVKTDTPELLFCNEVYSLLNELSLYYRYFRKKQLSLVGTINDGVQIRNDSSE</sequence>
<dbReference type="SUPFAM" id="SSF52096">
    <property type="entry name" value="ClpP/crotonase"/>
    <property type="match status" value="1"/>
</dbReference>
<dbReference type="PANTHER" id="PTHR35984:SF1">
    <property type="entry name" value="PERIPLASMIC SERINE PROTEASE"/>
    <property type="match status" value="1"/>
</dbReference>
<name>A0ABY2MZ93_9LEPT</name>
<proteinExistence type="predicted"/>
<evidence type="ECO:0008006" key="3">
    <source>
        <dbReference type="Google" id="ProtNLM"/>
    </source>
</evidence>
<evidence type="ECO:0000313" key="1">
    <source>
        <dbReference type="EMBL" id="TGM12549.1"/>
    </source>
</evidence>
<dbReference type="Pfam" id="PF01972">
    <property type="entry name" value="SDH_protease"/>
    <property type="match status" value="1"/>
</dbReference>
<dbReference type="RefSeq" id="WP_135685847.1">
    <property type="nucleotide sequence ID" value="NZ_RQEQ01000052.1"/>
</dbReference>
<evidence type="ECO:0000313" key="2">
    <source>
        <dbReference type="Proteomes" id="UP000297422"/>
    </source>
</evidence>
<protein>
    <recommendedName>
        <fullName evidence="3">Serine protease</fullName>
    </recommendedName>
</protein>
<dbReference type="Proteomes" id="UP000297422">
    <property type="component" value="Unassembled WGS sequence"/>
</dbReference>
<comment type="caution">
    <text evidence="1">The sequence shown here is derived from an EMBL/GenBank/DDBJ whole genome shotgun (WGS) entry which is preliminary data.</text>
</comment>
<dbReference type="EMBL" id="RQGT01000093">
    <property type="protein sequence ID" value="TGM12549.1"/>
    <property type="molecule type" value="Genomic_DNA"/>
</dbReference>
<dbReference type="InterPro" id="IPR029045">
    <property type="entry name" value="ClpP/crotonase-like_dom_sf"/>
</dbReference>
<dbReference type="InterPro" id="IPR002825">
    <property type="entry name" value="Pept_S49_ser-pept_pro"/>
</dbReference>
<gene>
    <name evidence="1" type="ORF">EHQ90_15320</name>
</gene>
<accession>A0ABY2MZ93</accession>
<dbReference type="PANTHER" id="PTHR35984">
    <property type="entry name" value="PERIPLASMIC SERINE PROTEASE"/>
    <property type="match status" value="1"/>
</dbReference>
<organism evidence="1 2">
    <name type="scientific">Leptospira stimsonii</name>
    <dbReference type="NCBI Taxonomy" id="2202203"/>
    <lineage>
        <taxon>Bacteria</taxon>
        <taxon>Pseudomonadati</taxon>
        <taxon>Spirochaetota</taxon>
        <taxon>Spirochaetia</taxon>
        <taxon>Leptospirales</taxon>
        <taxon>Leptospiraceae</taxon>
        <taxon>Leptospira</taxon>
    </lineage>
</organism>